<dbReference type="AlphaFoldDB" id="L1M8W9"/>
<reference evidence="1 2" key="1">
    <citation type="submission" date="2012-05" db="EMBL/GenBank/DDBJ databases">
        <authorList>
            <person name="Weinstock G."/>
            <person name="Sodergren E."/>
            <person name="Lobos E.A."/>
            <person name="Fulton L."/>
            <person name="Fulton R."/>
            <person name="Courtney L."/>
            <person name="Fronick C."/>
            <person name="O'Laughlin M."/>
            <person name="Godfrey J."/>
            <person name="Wilson R.M."/>
            <person name="Miner T."/>
            <person name="Farmer C."/>
            <person name="Delehaunty K."/>
            <person name="Cordes M."/>
            <person name="Minx P."/>
            <person name="Tomlinson C."/>
            <person name="Chen J."/>
            <person name="Wollam A."/>
            <person name="Pepin K.H."/>
            <person name="Bhonagiri V."/>
            <person name="Zhang X."/>
            <person name="Suruliraj S."/>
            <person name="Warren W."/>
            <person name="Mitreva M."/>
            <person name="Mardis E.R."/>
            <person name="Wilson R.K."/>
        </authorList>
    </citation>
    <scope>NUCLEOTIDE SEQUENCE [LARGE SCALE GENOMIC DNA]</scope>
    <source>
        <strain evidence="1 2">F0235</strain>
    </source>
</reference>
<accession>L1M8W9</accession>
<comment type="caution">
    <text evidence="1">The sequence shown here is derived from an EMBL/GenBank/DDBJ whole genome shotgun (WGS) entry which is preliminary data.</text>
</comment>
<evidence type="ECO:0000313" key="1">
    <source>
        <dbReference type="EMBL" id="EKX87495.1"/>
    </source>
</evidence>
<evidence type="ECO:0000313" key="2">
    <source>
        <dbReference type="Proteomes" id="UP000010445"/>
    </source>
</evidence>
<dbReference type="Proteomes" id="UP000010445">
    <property type="component" value="Unassembled WGS sequence"/>
</dbReference>
<keyword evidence="2" id="KW-1185">Reference proteome</keyword>
<dbReference type="STRING" id="1035195.HMPREF9997_02821"/>
<organism evidence="1 2">
    <name type="scientific">Corynebacterium durum F0235</name>
    <dbReference type="NCBI Taxonomy" id="1035195"/>
    <lineage>
        <taxon>Bacteria</taxon>
        <taxon>Bacillati</taxon>
        <taxon>Actinomycetota</taxon>
        <taxon>Actinomycetes</taxon>
        <taxon>Mycobacteriales</taxon>
        <taxon>Corynebacteriaceae</taxon>
        <taxon>Corynebacterium</taxon>
    </lineage>
</organism>
<proteinExistence type="predicted"/>
<gene>
    <name evidence="1" type="ORF">HMPREF9997_02821</name>
</gene>
<name>L1M8W9_9CORY</name>
<sequence>MWRKLRKVQKQKTLTKRDKNVSVRCFLDDFRVVFGWFSGGL</sequence>
<dbReference type="EMBL" id="AMEM01000044">
    <property type="protein sequence ID" value="EKX87495.1"/>
    <property type="molecule type" value="Genomic_DNA"/>
</dbReference>
<dbReference type="HOGENOM" id="CLU_3268664_0_0_11"/>
<protein>
    <submittedName>
        <fullName evidence="1">Uncharacterized protein</fullName>
    </submittedName>
</protein>